<dbReference type="GO" id="GO:0006730">
    <property type="term" value="P:one-carbon metabolic process"/>
    <property type="evidence" value="ECO:0007669"/>
    <property type="project" value="UniProtKB-KW"/>
</dbReference>
<dbReference type="Pfam" id="PF01842">
    <property type="entry name" value="ACT"/>
    <property type="match status" value="1"/>
</dbReference>
<dbReference type="SUPFAM" id="SSF53328">
    <property type="entry name" value="Formyltransferase"/>
    <property type="match status" value="1"/>
</dbReference>
<feature type="domain" description="ACT" evidence="5">
    <location>
        <begin position="5"/>
        <end position="85"/>
    </location>
</feature>
<comment type="caution">
    <text evidence="6">The sequence shown here is derived from an EMBL/GenBank/DDBJ whole genome shotgun (WGS) entry which is preliminary data.</text>
</comment>
<dbReference type="GO" id="GO:0006189">
    <property type="term" value="P:'de novo' IMP biosynthetic process"/>
    <property type="evidence" value="ECO:0007669"/>
    <property type="project" value="UniProtKB-UniRule"/>
</dbReference>
<keyword evidence="1 3" id="KW-0554">One-carbon metabolism</keyword>
<protein>
    <recommendedName>
        <fullName evidence="3 4">Formyltetrahydrofolate deformylase</fullName>
        <ecNumber evidence="3 4">3.5.1.10</ecNumber>
    </recommendedName>
    <alternativeName>
        <fullName evidence="3">Formyl-FH(4) hydrolase</fullName>
    </alternativeName>
</protein>
<keyword evidence="3" id="KW-0658">Purine biosynthesis</keyword>
<dbReference type="OrthoDB" id="9806170at2"/>
<evidence type="ECO:0000313" key="6">
    <source>
        <dbReference type="EMBL" id="EJW21275.1"/>
    </source>
</evidence>
<dbReference type="InterPro" id="IPR036477">
    <property type="entry name" value="Formyl_transf_N_sf"/>
</dbReference>
<organism evidence="6 7">
    <name type="scientific">alpha proteobacterium IMCC14465</name>
    <dbReference type="NCBI Taxonomy" id="1220535"/>
    <lineage>
        <taxon>Bacteria</taxon>
        <taxon>Pseudomonadati</taxon>
        <taxon>Pseudomonadota</taxon>
        <taxon>Alphaproteobacteria</taxon>
        <taxon>PS1 clade</taxon>
    </lineage>
</organism>
<dbReference type="PANTHER" id="PTHR42706">
    <property type="entry name" value="FORMYLTETRAHYDROFOLATE DEFORMYLASE"/>
    <property type="match status" value="1"/>
</dbReference>
<dbReference type="PATRIC" id="fig|1220535.3.peg.1065"/>
<feature type="active site" evidence="3">
    <location>
        <position position="229"/>
    </location>
</feature>
<dbReference type="Gene3D" id="3.40.50.170">
    <property type="entry name" value="Formyl transferase, N-terminal domain"/>
    <property type="match status" value="1"/>
</dbReference>
<dbReference type="HAMAP" id="MF_01927">
    <property type="entry name" value="PurU"/>
    <property type="match status" value="1"/>
</dbReference>
<evidence type="ECO:0000313" key="7">
    <source>
        <dbReference type="Proteomes" id="UP000004836"/>
    </source>
</evidence>
<comment type="pathway">
    <text evidence="3">Purine metabolism; IMP biosynthesis via de novo pathway; formate from 10-formyl-5,6,7,8-tetrahydrofolate: step 1/1.</text>
</comment>
<evidence type="ECO:0000256" key="3">
    <source>
        <dbReference type="HAMAP-Rule" id="MF_01927"/>
    </source>
</evidence>
<comment type="function">
    <text evidence="3">Catalyzes the hydrolysis of 10-formyltetrahydrofolate (formyl-FH4) to formate and tetrahydrofolate (FH4).</text>
</comment>
<dbReference type="PRINTS" id="PR01575">
    <property type="entry name" value="FFH4HYDRLASE"/>
</dbReference>
<keyword evidence="7" id="KW-1185">Reference proteome</keyword>
<comment type="similarity">
    <text evidence="3">Belongs to the PurU family.</text>
</comment>
<accession>J9A4I0</accession>
<dbReference type="PANTHER" id="PTHR42706:SF1">
    <property type="entry name" value="FORMYLTETRAHYDROFOLATE DEFORMYLASE 2, MITOCHONDRIAL"/>
    <property type="match status" value="1"/>
</dbReference>
<name>J9A4I0_9PROT</name>
<dbReference type="InterPro" id="IPR002376">
    <property type="entry name" value="Formyl_transf_N"/>
</dbReference>
<dbReference type="EMBL" id="ALYF01000003">
    <property type="protein sequence ID" value="EJW21275.1"/>
    <property type="molecule type" value="Genomic_DNA"/>
</dbReference>
<dbReference type="eggNOG" id="COG0788">
    <property type="taxonomic scope" value="Bacteria"/>
</dbReference>
<reference evidence="6 7" key="1">
    <citation type="journal article" date="2012" name="J. Bacteriol.">
        <title>Genome Sequence of Strain IMCC14465, Isolated from the East Sea, Belonging to the PS1 Clade of Alphaproteobacteria.</title>
        <authorList>
            <person name="Yang S.J."/>
            <person name="Kang I."/>
            <person name="Cho J.C."/>
        </authorList>
    </citation>
    <scope>NUCLEOTIDE SEQUENCE [LARGE SCALE GENOMIC DNA]</scope>
    <source>
        <strain evidence="6 7">IMCC14465</strain>
    </source>
</reference>
<evidence type="ECO:0000259" key="5">
    <source>
        <dbReference type="PROSITE" id="PS51671"/>
    </source>
</evidence>
<evidence type="ECO:0000256" key="1">
    <source>
        <dbReference type="ARBA" id="ARBA00022563"/>
    </source>
</evidence>
<dbReference type="Proteomes" id="UP000004836">
    <property type="component" value="Unassembled WGS sequence"/>
</dbReference>
<comment type="catalytic activity">
    <reaction evidence="3">
        <text>(6R)-10-formyltetrahydrofolate + H2O = (6S)-5,6,7,8-tetrahydrofolate + formate + H(+)</text>
        <dbReference type="Rhea" id="RHEA:19833"/>
        <dbReference type="ChEBI" id="CHEBI:15377"/>
        <dbReference type="ChEBI" id="CHEBI:15378"/>
        <dbReference type="ChEBI" id="CHEBI:15740"/>
        <dbReference type="ChEBI" id="CHEBI:57453"/>
        <dbReference type="ChEBI" id="CHEBI:195366"/>
        <dbReference type="EC" id="3.5.1.10"/>
    </reaction>
</comment>
<dbReference type="SUPFAM" id="SSF55021">
    <property type="entry name" value="ACT-like"/>
    <property type="match status" value="1"/>
</dbReference>
<evidence type="ECO:0000256" key="2">
    <source>
        <dbReference type="ARBA" id="ARBA00022801"/>
    </source>
</evidence>
<dbReference type="CDD" id="cd08648">
    <property type="entry name" value="FMT_core_Formyl-FH4-Hydrolase_C"/>
    <property type="match status" value="1"/>
</dbReference>
<dbReference type="Gene3D" id="3.30.70.260">
    <property type="match status" value="1"/>
</dbReference>
<proteinExistence type="inferred from homology"/>
<keyword evidence="2 3" id="KW-0378">Hydrolase</keyword>
<dbReference type="NCBIfam" id="TIGR00655">
    <property type="entry name" value="PurU"/>
    <property type="match status" value="1"/>
</dbReference>
<dbReference type="STRING" id="1220535.IMCC14465_10710"/>
<dbReference type="NCBIfam" id="NF004684">
    <property type="entry name" value="PRK06027.1"/>
    <property type="match status" value="1"/>
</dbReference>
<dbReference type="UniPathway" id="UPA00074">
    <property type="reaction ID" value="UER00170"/>
</dbReference>
<dbReference type="InterPro" id="IPR002912">
    <property type="entry name" value="ACT_dom"/>
</dbReference>
<dbReference type="AlphaFoldDB" id="J9A4I0"/>
<dbReference type="InterPro" id="IPR041729">
    <property type="entry name" value="Formyl-FH4-Hydrolase_C"/>
</dbReference>
<dbReference type="InterPro" id="IPR045865">
    <property type="entry name" value="ACT-like_dom_sf"/>
</dbReference>
<dbReference type="Pfam" id="PF00551">
    <property type="entry name" value="Formyl_trans_N"/>
    <property type="match status" value="1"/>
</dbReference>
<dbReference type="InterPro" id="IPR044074">
    <property type="entry name" value="PurU_ACT"/>
</dbReference>
<dbReference type="GO" id="GO:0008864">
    <property type="term" value="F:formyltetrahydrofolate deformylase activity"/>
    <property type="evidence" value="ECO:0007669"/>
    <property type="project" value="UniProtKB-UniRule"/>
</dbReference>
<dbReference type="PIRSF" id="PIRSF036480">
    <property type="entry name" value="FormyFH4_hydr"/>
    <property type="match status" value="1"/>
</dbReference>
<dbReference type="PROSITE" id="PS51671">
    <property type="entry name" value="ACT"/>
    <property type="match status" value="1"/>
</dbReference>
<sequence length="285" mass="31742">MKTFTLLLSCIDRPGIVATVSSFIHQAGLNILESNQFGDPKTGRFFMRVALTTADASVEVNQGDLKEKFKSISDSFEMDWQIFDMSVNTPAIIMLSKFDHCLVDLLYRCRTGTLKMDIAAVISNHDTSRELVARENIPFHHIPVTPDTKQAAEAQIKQIITDTGAELVILARYMQILSAEMTDSYPGQIINIHHSFLPSFKGAEPYSQAYHRGVKMIGATAHYVTPNLDEGPIIAQQVVPVRHDMSVENMIGAGQENEQSVMARAVRAHTEHRILLNEGKTVVFD</sequence>
<dbReference type="EC" id="3.5.1.10" evidence="3 4"/>
<dbReference type="CDD" id="cd04875">
    <property type="entry name" value="ACT_F4HF-DF"/>
    <property type="match status" value="1"/>
</dbReference>
<gene>
    <name evidence="3" type="primary">purU</name>
    <name evidence="6" type="ORF">IMCC14465_10710</name>
</gene>
<dbReference type="InterPro" id="IPR004810">
    <property type="entry name" value="PurU"/>
</dbReference>
<evidence type="ECO:0000256" key="4">
    <source>
        <dbReference type="NCBIfam" id="TIGR00655"/>
    </source>
</evidence>